<keyword evidence="10" id="KW-1185">Reference proteome</keyword>
<keyword evidence="5" id="KW-0560">Oxidoreductase</keyword>
<evidence type="ECO:0000256" key="2">
    <source>
        <dbReference type="ARBA" id="ARBA00022559"/>
    </source>
</evidence>
<keyword evidence="3" id="KW-0349">Heme</keyword>
<keyword evidence="2" id="KW-0575">Peroxidase</keyword>
<evidence type="ECO:0000256" key="6">
    <source>
        <dbReference type="ARBA" id="ARBA00023004"/>
    </source>
</evidence>
<accession>A0A2P6NF09</accession>
<dbReference type="InParanoid" id="A0A2P6NF09"/>
<sequence length="222" mass="24929">MERLYTEANSTLAKIEALAFVTKQGTDIKETMNKFILFVIALPTVSCLPSHEFKPSGPSDLRSACPEITSDFWTLKNPSDFDLHTLSEHNFIDVSLTRTDIAFGDNLVLNETLLTQMIETSADAAVLTWKDMVEHNKRDIVAAQIAFFQLTFGSWSGGVPLDVVQSIFGREKMPESYTHRIIPITLPEFLIFKKGSCVLETLRNQLIVLKKPHLALSSPMLR</sequence>
<keyword evidence="4" id="KW-0479">Metal-binding</keyword>
<comment type="cofactor">
    <cofactor evidence="1">
        <name>heme b</name>
        <dbReference type="ChEBI" id="CHEBI:60344"/>
    </cofactor>
</comment>
<dbReference type="Proteomes" id="UP000241769">
    <property type="component" value="Unassembled WGS sequence"/>
</dbReference>
<dbReference type="EMBL" id="MDYQ01000101">
    <property type="protein sequence ID" value="PRP82521.1"/>
    <property type="molecule type" value="Genomic_DNA"/>
</dbReference>
<dbReference type="InterPro" id="IPR036851">
    <property type="entry name" value="Chloroperoxidase-like_sf"/>
</dbReference>
<dbReference type="PANTHER" id="PTHR33577">
    <property type="entry name" value="STERIGMATOCYSTIN BIOSYNTHESIS PEROXIDASE STCC-RELATED"/>
    <property type="match status" value="1"/>
</dbReference>
<dbReference type="PANTHER" id="PTHR33577:SF9">
    <property type="entry name" value="PEROXIDASE STCC"/>
    <property type="match status" value="1"/>
</dbReference>
<proteinExistence type="inferred from homology"/>
<dbReference type="InterPro" id="IPR000028">
    <property type="entry name" value="Chloroperoxidase"/>
</dbReference>
<reference evidence="9 10" key="1">
    <citation type="journal article" date="2018" name="Genome Biol. Evol.">
        <title>Multiple Roots of Fruiting Body Formation in Amoebozoa.</title>
        <authorList>
            <person name="Hillmann F."/>
            <person name="Forbes G."/>
            <person name="Novohradska S."/>
            <person name="Ferling I."/>
            <person name="Riege K."/>
            <person name="Groth M."/>
            <person name="Westermann M."/>
            <person name="Marz M."/>
            <person name="Spaller T."/>
            <person name="Winckler T."/>
            <person name="Schaap P."/>
            <person name="Glockner G."/>
        </authorList>
    </citation>
    <scope>NUCLEOTIDE SEQUENCE [LARGE SCALE GENOMIC DNA]</scope>
    <source>
        <strain evidence="9 10">Jena</strain>
    </source>
</reference>
<gene>
    <name evidence="9" type="ORF">PROFUN_10091</name>
</gene>
<dbReference type="PROSITE" id="PS51405">
    <property type="entry name" value="HEME_HALOPEROXIDASE"/>
    <property type="match status" value="1"/>
</dbReference>
<dbReference type="Pfam" id="PF01328">
    <property type="entry name" value="Peroxidase_2"/>
    <property type="match status" value="1"/>
</dbReference>
<name>A0A2P6NF09_9EUKA</name>
<dbReference type="AlphaFoldDB" id="A0A2P6NF09"/>
<evidence type="ECO:0000313" key="10">
    <source>
        <dbReference type="Proteomes" id="UP000241769"/>
    </source>
</evidence>
<organism evidence="9 10">
    <name type="scientific">Planoprotostelium fungivorum</name>
    <dbReference type="NCBI Taxonomy" id="1890364"/>
    <lineage>
        <taxon>Eukaryota</taxon>
        <taxon>Amoebozoa</taxon>
        <taxon>Evosea</taxon>
        <taxon>Variosea</taxon>
        <taxon>Cavosteliida</taxon>
        <taxon>Cavosteliaceae</taxon>
        <taxon>Planoprotostelium</taxon>
    </lineage>
</organism>
<evidence type="ECO:0000256" key="5">
    <source>
        <dbReference type="ARBA" id="ARBA00023002"/>
    </source>
</evidence>
<evidence type="ECO:0000256" key="1">
    <source>
        <dbReference type="ARBA" id="ARBA00001970"/>
    </source>
</evidence>
<comment type="similarity">
    <text evidence="7">Belongs to the chloroperoxidase family.</text>
</comment>
<evidence type="ECO:0000259" key="8">
    <source>
        <dbReference type="PROSITE" id="PS51405"/>
    </source>
</evidence>
<evidence type="ECO:0000256" key="4">
    <source>
        <dbReference type="ARBA" id="ARBA00022723"/>
    </source>
</evidence>
<dbReference type="Gene3D" id="1.10.489.10">
    <property type="entry name" value="Chloroperoxidase-like"/>
    <property type="match status" value="1"/>
</dbReference>
<dbReference type="OrthoDB" id="407298at2759"/>
<evidence type="ECO:0000256" key="3">
    <source>
        <dbReference type="ARBA" id="ARBA00022617"/>
    </source>
</evidence>
<keyword evidence="6" id="KW-0408">Iron</keyword>
<dbReference type="GO" id="GO:0004601">
    <property type="term" value="F:peroxidase activity"/>
    <property type="evidence" value="ECO:0007669"/>
    <property type="project" value="UniProtKB-KW"/>
</dbReference>
<evidence type="ECO:0000256" key="7">
    <source>
        <dbReference type="ARBA" id="ARBA00025795"/>
    </source>
</evidence>
<evidence type="ECO:0000313" key="9">
    <source>
        <dbReference type="EMBL" id="PRP82521.1"/>
    </source>
</evidence>
<comment type="caution">
    <text evidence="9">The sequence shown here is derived from an EMBL/GenBank/DDBJ whole genome shotgun (WGS) entry which is preliminary data.</text>
</comment>
<feature type="domain" description="Heme haloperoxidase family profile" evidence="8">
    <location>
        <begin position="1"/>
        <end position="191"/>
    </location>
</feature>
<protein>
    <recommendedName>
        <fullName evidence="8">Heme haloperoxidase family profile domain-containing protein</fullName>
    </recommendedName>
</protein>
<dbReference type="GO" id="GO:0046872">
    <property type="term" value="F:metal ion binding"/>
    <property type="evidence" value="ECO:0007669"/>
    <property type="project" value="UniProtKB-KW"/>
</dbReference>